<comment type="caution">
    <text evidence="1">The sequence shown here is derived from an EMBL/GenBank/DDBJ whole genome shotgun (WGS) entry which is preliminary data.</text>
</comment>
<gene>
    <name evidence="1" type="ORF">FFLO_04053</name>
</gene>
<dbReference type="OrthoDB" id="185373at2759"/>
<reference evidence="1" key="1">
    <citation type="submission" date="2020-04" db="EMBL/GenBank/DDBJ databases">
        <title>Analysis of mating type loci in Filobasidium floriforme.</title>
        <authorList>
            <person name="Nowrousian M."/>
        </authorList>
    </citation>
    <scope>NUCLEOTIDE SEQUENCE</scope>
    <source>
        <strain evidence="1">CBS 6242</strain>
    </source>
</reference>
<keyword evidence="2" id="KW-1185">Reference proteome</keyword>
<sequence length="643" mass="73815">MNVKTTTRKRDFEPMILALVSLLHSPASTSPGVNPNEFDDPARQLLGRILQIMSERAGWRPGVMGLLLDERVISGKARDAIWRWLHQQRQTLADTDGDPNRDRHQEQDFWFRRTEVERWMHQHVQEALFVPVYESDGVEGDWLRFREEDHLQALAMGKTTARMSEILFRSALRDEEFEYARTNFRVSNEIGMQARSEAVPADEPNPSSVNGQVRDLSRALAMAGMSKNKTISQDLVGVVERTAKNATDANLYQLRSRAWVGLLGKYGLSRDIHNREWLEICAQVPPELYDDRGILTTQLGYHRIRNLPDMAWRCWQRLADSKRLDAAIVTLGAKLKFAESGPEEAIAFVDDWAVRRDKQQDEDALRVHVDYATVNALLNIARRSIRPDLATWLWQNMKSRWGVEPDDLSLARLIRCADAAHLNRIHALGLNRWEQYPELPKAMQESPTSERFAVDATFEWQDVAGIFRDIALRTYPSLRSVTSPMEDGRIVDAFRELVSSGHLPTKLVEDHHALVQQGLISKRSLPTASPLPVMNLTSGSFHAYIAMLLHQRLPDEAVLALGWMKHLSIYPSRPTLMAVLRYLAESGQPKDVRFLKEREGWGRYRLMAPDEWLRHWLEQWLGSTQTPSDDDVAEFVRVRLNRS</sequence>
<dbReference type="Proteomes" id="UP000812966">
    <property type="component" value="Unassembled WGS sequence"/>
</dbReference>
<accession>A0A8K0NQ71</accession>
<dbReference type="EMBL" id="JABELV010000081">
    <property type="protein sequence ID" value="KAG7531827.1"/>
    <property type="molecule type" value="Genomic_DNA"/>
</dbReference>
<evidence type="ECO:0000313" key="2">
    <source>
        <dbReference type="Proteomes" id="UP000812966"/>
    </source>
</evidence>
<name>A0A8K0NQ71_9TREE</name>
<proteinExistence type="predicted"/>
<dbReference type="AlphaFoldDB" id="A0A8K0NQ71"/>
<organism evidence="1 2">
    <name type="scientific">Filobasidium floriforme</name>
    <dbReference type="NCBI Taxonomy" id="5210"/>
    <lineage>
        <taxon>Eukaryota</taxon>
        <taxon>Fungi</taxon>
        <taxon>Dikarya</taxon>
        <taxon>Basidiomycota</taxon>
        <taxon>Agaricomycotina</taxon>
        <taxon>Tremellomycetes</taxon>
        <taxon>Filobasidiales</taxon>
        <taxon>Filobasidiaceae</taxon>
        <taxon>Filobasidium</taxon>
    </lineage>
</organism>
<evidence type="ECO:0000313" key="1">
    <source>
        <dbReference type="EMBL" id="KAG7531827.1"/>
    </source>
</evidence>
<protein>
    <submittedName>
        <fullName evidence="1">Uncharacterized protein</fullName>
    </submittedName>
</protein>